<protein>
    <submittedName>
        <fullName evidence="3">Glucuronyl hydrolase</fullName>
    </submittedName>
</protein>
<dbReference type="SUPFAM" id="SSF48208">
    <property type="entry name" value="Six-hairpin glycosidases"/>
    <property type="match status" value="1"/>
</dbReference>
<dbReference type="GO" id="GO:0000272">
    <property type="term" value="P:polysaccharide catabolic process"/>
    <property type="evidence" value="ECO:0007669"/>
    <property type="project" value="TreeGrafter"/>
</dbReference>
<keyword evidence="4" id="KW-1185">Reference proteome</keyword>
<dbReference type="InterPro" id="IPR008928">
    <property type="entry name" value="6-hairpin_glycosidase_sf"/>
</dbReference>
<evidence type="ECO:0000256" key="1">
    <source>
        <dbReference type="ARBA" id="ARBA00022801"/>
    </source>
</evidence>
<dbReference type="AlphaFoldDB" id="A0A318LBS7"/>
<dbReference type="PANTHER" id="PTHR36845:SF1">
    <property type="entry name" value="HYDROLASE, PUTATIVE (AFU_ORTHOLOGUE AFUA_7G05090)-RELATED"/>
    <property type="match status" value="1"/>
</dbReference>
<gene>
    <name evidence="3" type="ORF">BA062_31850</name>
</gene>
<reference evidence="3 4" key="1">
    <citation type="submission" date="2016-07" db="EMBL/GenBank/DDBJ databases">
        <title>Draft genome sequence of Prauserella sp. YIM 121212, isolated from alkaline soil.</title>
        <authorList>
            <person name="Ruckert C."/>
            <person name="Albersmeier A."/>
            <person name="Jiang C.-L."/>
            <person name="Jiang Y."/>
            <person name="Kalinowski J."/>
            <person name="Schneider O."/>
            <person name="Winkler A."/>
            <person name="Zotchev S.B."/>
        </authorList>
    </citation>
    <scope>NUCLEOTIDE SEQUENCE [LARGE SCALE GENOMIC DNA]</scope>
    <source>
        <strain evidence="3 4">YIM 121212</strain>
    </source>
</reference>
<comment type="similarity">
    <text evidence="2">Belongs to the glycosyl hydrolase 88 family.</text>
</comment>
<dbReference type="EMBL" id="MASU01000015">
    <property type="protein sequence ID" value="PXY21504.1"/>
    <property type="molecule type" value="Genomic_DNA"/>
</dbReference>
<keyword evidence="1 3" id="KW-0378">Hydrolase</keyword>
<dbReference type="OrthoDB" id="428577at2"/>
<evidence type="ECO:0000256" key="2">
    <source>
        <dbReference type="ARBA" id="ARBA00038358"/>
    </source>
</evidence>
<accession>A0A318LBS7</accession>
<evidence type="ECO:0000313" key="4">
    <source>
        <dbReference type="Proteomes" id="UP000247892"/>
    </source>
</evidence>
<organism evidence="3 4">
    <name type="scientific">Prauserella flavalba</name>
    <dbReference type="NCBI Taxonomy" id="1477506"/>
    <lineage>
        <taxon>Bacteria</taxon>
        <taxon>Bacillati</taxon>
        <taxon>Actinomycetota</taxon>
        <taxon>Actinomycetes</taxon>
        <taxon>Pseudonocardiales</taxon>
        <taxon>Pseudonocardiaceae</taxon>
        <taxon>Prauserella</taxon>
    </lineage>
</organism>
<sequence length="369" mass="39786">MRRFDDAVARMLSRAEITERAATQGFPHFADQNTGEWTLSPDGNWTGGFWGGLLALGAATTGESRYAELAGDIARRLTVRASSETAFRGFLFFYGAGVAYLTGKSAPARESALAGARGLAASFNHDAGVIPLGVEAEEADAVGQGAANIDAVPGTVPLLAWAAAELHQPELTEIARRHAERHIEYCVRTDGSVCQSAAFDEGSGALVRRYTHKGLDDDSTWARAQAWAMLGFGQAARWVSPDFLDTALTVADWWLEHLPEDHIAPWDFDAKAPQDTSATAIAAASLLKLSVLAPDRTHYRERALAMVDALVTRFLTPVGEGDTRPAGILTGGCFDYRRDLATDNELVWGDYFLMESLLVLRGVIEATAL</sequence>
<proteinExistence type="inferred from homology"/>
<dbReference type="GO" id="GO:0052757">
    <property type="term" value="F:chondroitin hydrolase activity"/>
    <property type="evidence" value="ECO:0007669"/>
    <property type="project" value="TreeGrafter"/>
</dbReference>
<comment type="caution">
    <text evidence="3">The sequence shown here is derived from an EMBL/GenBank/DDBJ whole genome shotgun (WGS) entry which is preliminary data.</text>
</comment>
<dbReference type="InterPro" id="IPR052369">
    <property type="entry name" value="UG_Glycosaminoglycan_Hydrolase"/>
</dbReference>
<dbReference type="Gene3D" id="1.50.10.10">
    <property type="match status" value="1"/>
</dbReference>
<name>A0A318LBS7_9PSEU</name>
<evidence type="ECO:0000313" key="3">
    <source>
        <dbReference type="EMBL" id="PXY21504.1"/>
    </source>
</evidence>
<dbReference type="InterPro" id="IPR012341">
    <property type="entry name" value="6hp_glycosidase-like_sf"/>
</dbReference>
<dbReference type="Proteomes" id="UP000247892">
    <property type="component" value="Unassembled WGS sequence"/>
</dbReference>
<dbReference type="PANTHER" id="PTHR36845">
    <property type="entry name" value="HYDROLASE, PUTATIVE (AFU_ORTHOLOGUE AFUA_7G05090)-RELATED"/>
    <property type="match status" value="1"/>
</dbReference>